<dbReference type="InterPro" id="IPR032871">
    <property type="entry name" value="AHH_dom_containing"/>
</dbReference>
<dbReference type="AlphaFoldDB" id="A0AAV3K2X8"/>
<dbReference type="PANTHER" id="PTHR32305:SF15">
    <property type="entry name" value="PROTEIN RHSA-RELATED"/>
    <property type="match status" value="1"/>
</dbReference>
<dbReference type="Gene3D" id="2.180.10.10">
    <property type="entry name" value="RHS repeat-associated core"/>
    <property type="match status" value="1"/>
</dbReference>
<dbReference type="InterPro" id="IPR001826">
    <property type="entry name" value="RHS"/>
</dbReference>
<dbReference type="Proteomes" id="UP000016517">
    <property type="component" value="Unassembled WGS sequence"/>
</dbReference>
<name>A0AAV3K2X8_ACIBA</name>
<sequence>MNILIKIILRNKINIKNQTLDWSDRPYNIHHAPLWKIEKQGKEFDNVWFYHCEYLGTPQEMNDHTGAIVWKAQYKAWGECKVEPTKSDFFENSEIISNNIRFQGQYFDGETGLYYNHYRYYSPYVGRFISKDPIGLLGGNNVYVYAKKPITWIDSKGLCSTTLNRNLGGAKGDHLQAHHIIPEEICAKRKDFLDDIGIGGNRDKAENGVLMPPSEAKAKQMKRQLYHCGSHPI</sequence>
<comment type="caution">
    <text evidence="2">The sequence shown here is derived from an EMBL/GenBank/DDBJ whole genome shotgun (WGS) entry which is preliminary data.</text>
</comment>
<organism evidence="2 3">
    <name type="scientific">Acinetobacter baumannii EGD-HP18</name>
    <dbReference type="NCBI Taxonomy" id="1358412"/>
    <lineage>
        <taxon>Bacteria</taxon>
        <taxon>Pseudomonadati</taxon>
        <taxon>Pseudomonadota</taxon>
        <taxon>Gammaproteobacteria</taxon>
        <taxon>Moraxellales</taxon>
        <taxon>Moraxellaceae</taxon>
        <taxon>Acinetobacter</taxon>
        <taxon>Acinetobacter calcoaceticus/baumannii complex</taxon>
    </lineage>
</organism>
<dbReference type="NCBIfam" id="TIGR03696">
    <property type="entry name" value="Rhs_assc_core"/>
    <property type="match status" value="1"/>
</dbReference>
<reference evidence="2 3" key="1">
    <citation type="submission" date="2013-08" db="EMBL/GenBank/DDBJ databases">
        <title>Study of Ammonical-Nitrogen removal by Nitrification Denitrification process using lab isolates.</title>
        <authorList>
            <person name="Khardenavis A.A."/>
            <person name="Pal R.R."/>
            <person name="Kapley A."/>
            <person name="Qureshi A."/>
            <person name="Purohit H.J."/>
        </authorList>
    </citation>
    <scope>NUCLEOTIDE SEQUENCE [LARGE SCALE GENOMIC DNA]</scope>
    <source>
        <strain evidence="2 3">EGD-HP18</strain>
    </source>
</reference>
<evidence type="ECO:0000259" key="1">
    <source>
        <dbReference type="Pfam" id="PF03527"/>
    </source>
</evidence>
<dbReference type="PANTHER" id="PTHR32305">
    <property type="match status" value="1"/>
</dbReference>
<dbReference type="Pfam" id="PF03527">
    <property type="entry name" value="RHS"/>
    <property type="match status" value="1"/>
</dbReference>
<proteinExistence type="predicted"/>
<gene>
    <name evidence="2" type="ORF">N173_14060</name>
</gene>
<evidence type="ECO:0000313" key="3">
    <source>
        <dbReference type="Proteomes" id="UP000016517"/>
    </source>
</evidence>
<dbReference type="EMBL" id="AVST01000035">
    <property type="protein sequence ID" value="ERH70963.1"/>
    <property type="molecule type" value="Genomic_DNA"/>
</dbReference>
<feature type="domain" description="RHS protein conserved region" evidence="1">
    <location>
        <begin position="47"/>
        <end position="79"/>
    </location>
</feature>
<protein>
    <recommendedName>
        <fullName evidence="1">RHS protein conserved region domain-containing protein</fullName>
    </recommendedName>
</protein>
<dbReference type="InterPro" id="IPR050708">
    <property type="entry name" value="T6SS_VgrG/RHS"/>
</dbReference>
<accession>A0AAV3K2X8</accession>
<dbReference type="InterPro" id="IPR022385">
    <property type="entry name" value="Rhs_assc_core"/>
</dbReference>
<evidence type="ECO:0000313" key="2">
    <source>
        <dbReference type="EMBL" id="ERH70963.1"/>
    </source>
</evidence>
<dbReference type="Pfam" id="PF14412">
    <property type="entry name" value="AHH"/>
    <property type="match status" value="1"/>
</dbReference>